<dbReference type="InterPro" id="IPR036291">
    <property type="entry name" value="NAD(P)-bd_dom_sf"/>
</dbReference>
<dbReference type="PANTHER" id="PTHR43477:SF1">
    <property type="entry name" value="DIHYDROANTICAPSIN 7-DEHYDROGENASE"/>
    <property type="match status" value="1"/>
</dbReference>
<name>A0A1M6B5T8_9FIRM</name>
<dbReference type="AlphaFoldDB" id="A0A1M6B5T8"/>
<organism evidence="3 4">
    <name type="scientific">Anaerovibrio lipolyticus DSM 3074</name>
    <dbReference type="NCBI Taxonomy" id="1120997"/>
    <lineage>
        <taxon>Bacteria</taxon>
        <taxon>Bacillati</taxon>
        <taxon>Bacillota</taxon>
        <taxon>Negativicutes</taxon>
        <taxon>Selenomonadales</taxon>
        <taxon>Selenomonadaceae</taxon>
        <taxon>Anaerovibrio</taxon>
    </lineage>
</organism>
<dbReference type="GO" id="GO:0016491">
    <property type="term" value="F:oxidoreductase activity"/>
    <property type="evidence" value="ECO:0007669"/>
    <property type="project" value="UniProtKB-KW"/>
</dbReference>
<dbReference type="CDD" id="cd05233">
    <property type="entry name" value="SDR_c"/>
    <property type="match status" value="1"/>
</dbReference>
<dbReference type="InterPro" id="IPR051122">
    <property type="entry name" value="SDR_DHRS6-like"/>
</dbReference>
<proteinExistence type="inferred from homology"/>
<dbReference type="Gene3D" id="3.40.50.720">
    <property type="entry name" value="NAD(P)-binding Rossmann-like Domain"/>
    <property type="match status" value="1"/>
</dbReference>
<protein>
    <submittedName>
        <fullName evidence="3">NAD(P)-dependent dehydrogenase, short-chain alcohol dehydrogenase family</fullName>
    </submittedName>
</protein>
<evidence type="ECO:0000313" key="3">
    <source>
        <dbReference type="EMBL" id="SHI44075.1"/>
    </source>
</evidence>
<evidence type="ECO:0000256" key="1">
    <source>
        <dbReference type="ARBA" id="ARBA00006484"/>
    </source>
</evidence>
<dbReference type="PANTHER" id="PTHR43477">
    <property type="entry name" value="DIHYDROANTICAPSIN 7-DEHYDROGENASE"/>
    <property type="match status" value="1"/>
</dbReference>
<dbReference type="Pfam" id="PF13561">
    <property type="entry name" value="adh_short_C2"/>
    <property type="match status" value="1"/>
</dbReference>
<dbReference type="OrthoDB" id="9808814at2"/>
<evidence type="ECO:0000256" key="2">
    <source>
        <dbReference type="ARBA" id="ARBA00023002"/>
    </source>
</evidence>
<gene>
    <name evidence="3" type="ORF">SAMN02745671_00623</name>
</gene>
<dbReference type="EMBL" id="FQYW01000005">
    <property type="protein sequence ID" value="SHI44075.1"/>
    <property type="molecule type" value="Genomic_DNA"/>
</dbReference>
<evidence type="ECO:0000313" key="4">
    <source>
        <dbReference type="Proteomes" id="UP000191240"/>
    </source>
</evidence>
<dbReference type="SUPFAM" id="SSF51735">
    <property type="entry name" value="NAD(P)-binding Rossmann-fold domains"/>
    <property type="match status" value="1"/>
</dbReference>
<keyword evidence="2" id="KW-0560">Oxidoreductase</keyword>
<accession>A0A1M6B5T8</accession>
<dbReference type="GO" id="GO:0008206">
    <property type="term" value="P:bile acid metabolic process"/>
    <property type="evidence" value="ECO:0007669"/>
    <property type="project" value="UniProtKB-ARBA"/>
</dbReference>
<comment type="similarity">
    <text evidence="1">Belongs to the short-chain dehydrogenases/reductases (SDR) family.</text>
</comment>
<dbReference type="RefSeq" id="WP_080325330.1">
    <property type="nucleotide sequence ID" value="NZ_FQYW01000005.1"/>
</dbReference>
<dbReference type="Proteomes" id="UP000191240">
    <property type="component" value="Unassembled WGS sequence"/>
</dbReference>
<dbReference type="FunFam" id="3.40.50.720:FF:000084">
    <property type="entry name" value="Short-chain dehydrogenase reductase"/>
    <property type="match status" value="1"/>
</dbReference>
<dbReference type="InterPro" id="IPR002347">
    <property type="entry name" value="SDR_fam"/>
</dbReference>
<reference evidence="3 4" key="1">
    <citation type="submission" date="2016-11" db="EMBL/GenBank/DDBJ databases">
        <authorList>
            <person name="Jaros S."/>
            <person name="Januszkiewicz K."/>
            <person name="Wedrychowicz H."/>
        </authorList>
    </citation>
    <scope>NUCLEOTIDE SEQUENCE [LARGE SCALE GENOMIC DNA]</scope>
    <source>
        <strain evidence="3 4">DSM 3074</strain>
    </source>
</reference>
<sequence length="252" mass="27487">MGSVLYNFSGERFVVTGASSGMGRKVAEELAASGAMVLAIARRKERLQELKHEYPKHIITATIDVCDTKGMAEVISSFVASYGKINGAVHAAGIFSSTPLRNYDESEARKIMDISFWSGIRFIQLVNKKKNAMDGCSSILFSSVAATIGEKSNFAYSSAKLAIQGAVRSIAKEIYTRGNRINTVSPGWVNTELTRKEDESSLVNKKFYDWHLLGIGEPEDVTGMVLFLLSERARWITGTNIVVDGGYLLGGV</sequence>
<dbReference type="PRINTS" id="PR00081">
    <property type="entry name" value="GDHRDH"/>
</dbReference>